<dbReference type="Gene3D" id="3.20.20.70">
    <property type="entry name" value="Aldolase class I"/>
    <property type="match status" value="1"/>
</dbReference>
<gene>
    <name evidence="1" type="ORF">BE15_40890</name>
</gene>
<dbReference type="PANTHER" id="PTHR39329">
    <property type="entry name" value="ETHANOLAMINE AMMONIA-LYASE HEAVY CHAIN"/>
    <property type="match status" value="1"/>
</dbReference>
<dbReference type="GO" id="GO:0046336">
    <property type="term" value="P:ethanolamine catabolic process"/>
    <property type="evidence" value="ECO:0007669"/>
    <property type="project" value="TreeGrafter"/>
</dbReference>
<proteinExistence type="predicted"/>
<sequence>MVAAAALTRAAGTGRVELGALEERYRSEMALTPLAGDALELDAAAALLDRLARRWDPFMLNNVTGFIGPETHLDDREMILANLQDHFMGKLLGVPRGMAPCTTLHAHVTLEGQQMATQLLTAAGASDYMDVCLNTDRMLASLDTSGHDVQTQREIHGRAPGGELLAWATSRSCSTASGRAARPSGSRCSRGTAG</sequence>
<name>A0A150QUW4_SORCE</name>
<dbReference type="InterPro" id="IPR010628">
    <property type="entry name" value="EutB"/>
</dbReference>
<organism evidence="1 2">
    <name type="scientific">Sorangium cellulosum</name>
    <name type="common">Polyangium cellulosum</name>
    <dbReference type="NCBI Taxonomy" id="56"/>
    <lineage>
        <taxon>Bacteria</taxon>
        <taxon>Pseudomonadati</taxon>
        <taxon>Myxococcota</taxon>
        <taxon>Polyangia</taxon>
        <taxon>Polyangiales</taxon>
        <taxon>Polyangiaceae</taxon>
        <taxon>Sorangium</taxon>
    </lineage>
</organism>
<evidence type="ECO:0000313" key="1">
    <source>
        <dbReference type="EMBL" id="KYF71622.1"/>
    </source>
</evidence>
<dbReference type="GO" id="GO:0005829">
    <property type="term" value="C:cytosol"/>
    <property type="evidence" value="ECO:0007669"/>
    <property type="project" value="TreeGrafter"/>
</dbReference>
<evidence type="ECO:0000313" key="2">
    <source>
        <dbReference type="Proteomes" id="UP000075260"/>
    </source>
</evidence>
<reference evidence="1 2" key="1">
    <citation type="submission" date="2014-02" db="EMBL/GenBank/DDBJ databases">
        <title>The small core and large imbalanced accessory genome model reveals a collaborative survival strategy of Sorangium cellulosum strains in nature.</title>
        <authorList>
            <person name="Han K."/>
            <person name="Peng R."/>
            <person name="Blom J."/>
            <person name="Li Y.-Z."/>
        </authorList>
    </citation>
    <scope>NUCLEOTIDE SEQUENCE [LARGE SCALE GENOMIC DNA]</scope>
    <source>
        <strain evidence="1 2">So0008-312</strain>
    </source>
</reference>
<dbReference type="Pfam" id="PF06751">
    <property type="entry name" value="EutB"/>
    <property type="match status" value="1"/>
</dbReference>
<dbReference type="GO" id="GO:0008851">
    <property type="term" value="F:ethanolamine ammonia-lyase activity"/>
    <property type="evidence" value="ECO:0007669"/>
    <property type="project" value="InterPro"/>
</dbReference>
<comment type="caution">
    <text evidence="1">The sequence shown here is derived from an EMBL/GenBank/DDBJ whole genome shotgun (WGS) entry which is preliminary data.</text>
</comment>
<dbReference type="InterPro" id="IPR013785">
    <property type="entry name" value="Aldolase_TIM"/>
</dbReference>
<dbReference type="AlphaFoldDB" id="A0A150QUW4"/>
<dbReference type="Proteomes" id="UP000075260">
    <property type="component" value="Unassembled WGS sequence"/>
</dbReference>
<dbReference type="GO" id="GO:0009350">
    <property type="term" value="C:ethanolamine ammonia-lyase complex"/>
    <property type="evidence" value="ECO:0007669"/>
    <property type="project" value="TreeGrafter"/>
</dbReference>
<dbReference type="EMBL" id="JEMA01000321">
    <property type="protein sequence ID" value="KYF71622.1"/>
    <property type="molecule type" value="Genomic_DNA"/>
</dbReference>
<accession>A0A150QUW4</accession>
<dbReference type="GO" id="GO:0006520">
    <property type="term" value="P:amino acid metabolic process"/>
    <property type="evidence" value="ECO:0007669"/>
    <property type="project" value="InterPro"/>
</dbReference>
<protein>
    <submittedName>
        <fullName evidence="1">Uncharacterized protein</fullName>
    </submittedName>
</protein>
<dbReference type="PANTHER" id="PTHR39329:SF1">
    <property type="entry name" value="ETHANOLAMINE AMMONIA-LYASE LARGE SUBUNIT"/>
    <property type="match status" value="1"/>
</dbReference>
<dbReference type="RefSeq" id="WP_061606873.1">
    <property type="nucleotide sequence ID" value="NZ_JEMA01000321.1"/>
</dbReference>